<evidence type="ECO:0008006" key="3">
    <source>
        <dbReference type="Google" id="ProtNLM"/>
    </source>
</evidence>
<dbReference type="AlphaFoldDB" id="A0A1H3XT71"/>
<dbReference type="Proteomes" id="UP000198773">
    <property type="component" value="Unassembled WGS sequence"/>
</dbReference>
<keyword evidence="2" id="KW-1185">Reference proteome</keyword>
<gene>
    <name evidence="1" type="ORF">SAMN04488051_101352</name>
</gene>
<reference evidence="1 2" key="1">
    <citation type="submission" date="2016-10" db="EMBL/GenBank/DDBJ databases">
        <authorList>
            <person name="de Groot N.N."/>
        </authorList>
    </citation>
    <scope>NUCLEOTIDE SEQUENCE [LARGE SCALE GENOMIC DNA]</scope>
    <source>
        <strain evidence="1 2">CGMCC 1.3430</strain>
    </source>
</reference>
<organism evidence="1 2">
    <name type="scientific">Alkalimonas amylolytica</name>
    <dbReference type="NCBI Taxonomy" id="152573"/>
    <lineage>
        <taxon>Bacteria</taxon>
        <taxon>Pseudomonadati</taxon>
        <taxon>Pseudomonadota</taxon>
        <taxon>Gammaproteobacteria</taxon>
        <taxon>Alkalimonas</taxon>
    </lineage>
</organism>
<proteinExistence type="predicted"/>
<dbReference type="EMBL" id="FNRM01000001">
    <property type="protein sequence ID" value="SEA01752.1"/>
    <property type="molecule type" value="Genomic_DNA"/>
</dbReference>
<evidence type="ECO:0000313" key="2">
    <source>
        <dbReference type="Proteomes" id="UP000198773"/>
    </source>
</evidence>
<protein>
    <recommendedName>
        <fullName evidence="3">VCBS repeat-containing protein</fullName>
    </recommendedName>
</protein>
<evidence type="ECO:0000313" key="1">
    <source>
        <dbReference type="EMBL" id="SEA01752.1"/>
    </source>
</evidence>
<sequence length="186" mass="21336">MTGQSKLNAVEFTYDDLFRGGAVKLNLVKQSFTNYPKVVRAYFEQSDITFQADFHNGSRTRLEHCFSLGYETGEEYKAPLKSNRYFIAQADIDSDGVEEVILGILDNSSGLIDVELQVYKYFPPHFEKDIARQKNWELIGTLKAPGISETSLIEIKQGFIKISRNHRDFYHKWVFVDGKATDVGEY</sequence>
<accession>A0A1H3XT71</accession>
<name>A0A1H3XT71_ALKAM</name>